<dbReference type="Pfam" id="PF02321">
    <property type="entry name" value="OEP"/>
    <property type="match status" value="2"/>
</dbReference>
<comment type="subcellular location">
    <subcellularLocation>
        <location evidence="2">Cell membrane</location>
        <topology evidence="2">Lipid-anchor</topology>
    </subcellularLocation>
</comment>
<gene>
    <name evidence="3" type="ORF">FAZ95_26175</name>
</gene>
<dbReference type="KEGG" id="tvl:FAZ95_26175"/>
<sequence length="494" mass="53702">MRRAVHLITPILLLALNGCLLGPDYVRPKVDVPPSFRFEYKEAQDVANTKWWEQFQDPVLNELIATALANNLDVKNATARVDEFLGQFVSTRSALFPQVSAGFDASRQRASQSAAIPVPAGVSPVYNQFQQSVSASWDIDLFGQVRRETEAARANLLGSEESRRATILTLVASVASSYIALRSLDRQLEIAQDTTESRAESVHVFELRFKGGQVSQMELAQSQSEYEATAATIPQLETQIGQQEDSLSVLLGRNPGPILRGRVLAAFATPAVPAGLPSDLLDRRPDLRQAEQNLIAQNALIGAAKALYFPSISLTGLFGSVSSQFSNLWSGPAKVWSFGGAVTVPIFTGGNITGQVHQAEARQQEALFAYEKDIQVAFQQTEDALIALQKSREQLDIQAKQVDALRTYLRMARLRYEGGYTSYIEVLDAERSLFNAELQYTQTQSLTLTSLVSLYMAMGGGWVVEAERMIAPPPAAGSVPPAAAAAGPVAEAPQ</sequence>
<dbReference type="OrthoDB" id="9770517at2"/>
<dbReference type="GO" id="GO:0005886">
    <property type="term" value="C:plasma membrane"/>
    <property type="evidence" value="ECO:0007669"/>
    <property type="project" value="UniProtKB-SubCell"/>
</dbReference>
<reference evidence="3 4" key="1">
    <citation type="submission" date="2019-05" db="EMBL/GenBank/DDBJ databases">
        <title>Burkholderia sp. DHOD12, isolated from subtropical forest soil.</title>
        <authorList>
            <person name="Gao Z.-H."/>
            <person name="Qiu L.-H."/>
        </authorList>
    </citation>
    <scope>NUCLEOTIDE SEQUENCE [LARGE SCALE GENOMIC DNA]</scope>
    <source>
        <strain evidence="3 4">DHOD12</strain>
    </source>
</reference>
<name>A0A4P8J2K7_9BURK</name>
<organism evidence="3 4">
    <name type="scientific">Trinickia violacea</name>
    <dbReference type="NCBI Taxonomy" id="2571746"/>
    <lineage>
        <taxon>Bacteria</taxon>
        <taxon>Pseudomonadati</taxon>
        <taxon>Pseudomonadota</taxon>
        <taxon>Betaproteobacteria</taxon>
        <taxon>Burkholderiales</taxon>
        <taxon>Burkholderiaceae</taxon>
        <taxon>Trinickia</taxon>
    </lineage>
</organism>
<keyword evidence="4" id="KW-1185">Reference proteome</keyword>
<dbReference type="InterPro" id="IPR010131">
    <property type="entry name" value="MdtP/NodT-like"/>
</dbReference>
<evidence type="ECO:0000256" key="1">
    <source>
        <dbReference type="ARBA" id="ARBA00007613"/>
    </source>
</evidence>
<evidence type="ECO:0000313" key="4">
    <source>
        <dbReference type="Proteomes" id="UP000298656"/>
    </source>
</evidence>
<proteinExistence type="inferred from homology"/>
<keyword evidence="2" id="KW-1134">Transmembrane beta strand</keyword>
<comment type="similarity">
    <text evidence="1 2">Belongs to the outer membrane factor (OMF) (TC 1.B.17) family.</text>
</comment>
<evidence type="ECO:0000256" key="2">
    <source>
        <dbReference type="RuleBase" id="RU362097"/>
    </source>
</evidence>
<dbReference type="PANTHER" id="PTHR30203:SF30">
    <property type="entry name" value="OUTER MEMBRANE PROTEIN-RELATED"/>
    <property type="match status" value="1"/>
</dbReference>
<dbReference type="NCBIfam" id="TIGR01845">
    <property type="entry name" value="outer_NodT"/>
    <property type="match status" value="1"/>
</dbReference>
<accession>A0A4P8J2K7</accession>
<dbReference type="Gene3D" id="2.20.200.10">
    <property type="entry name" value="Outer membrane efflux proteins (OEP)"/>
    <property type="match status" value="1"/>
</dbReference>
<keyword evidence="2" id="KW-0564">Palmitate</keyword>
<dbReference type="Gene3D" id="1.20.1600.10">
    <property type="entry name" value="Outer membrane efflux proteins (OEP)"/>
    <property type="match status" value="1"/>
</dbReference>
<dbReference type="GO" id="GO:0015562">
    <property type="term" value="F:efflux transmembrane transporter activity"/>
    <property type="evidence" value="ECO:0007669"/>
    <property type="project" value="InterPro"/>
</dbReference>
<dbReference type="SUPFAM" id="SSF56954">
    <property type="entry name" value="Outer membrane efflux proteins (OEP)"/>
    <property type="match status" value="1"/>
</dbReference>
<dbReference type="InterPro" id="IPR003423">
    <property type="entry name" value="OMP_efflux"/>
</dbReference>
<dbReference type="PANTHER" id="PTHR30203">
    <property type="entry name" value="OUTER MEMBRANE CATION EFFLUX PROTEIN"/>
    <property type="match status" value="1"/>
</dbReference>
<dbReference type="Proteomes" id="UP000298656">
    <property type="component" value="Chromosome 2"/>
</dbReference>
<evidence type="ECO:0000313" key="3">
    <source>
        <dbReference type="EMBL" id="QCP52639.1"/>
    </source>
</evidence>
<keyword evidence="2" id="KW-0812">Transmembrane</keyword>
<dbReference type="AlphaFoldDB" id="A0A4P8J2K7"/>
<keyword evidence="2" id="KW-0472">Membrane</keyword>
<protein>
    <submittedName>
        <fullName evidence="3">Efflux transporter outer membrane subunit</fullName>
    </submittedName>
</protein>
<dbReference type="EMBL" id="CP040078">
    <property type="protein sequence ID" value="QCP52639.1"/>
    <property type="molecule type" value="Genomic_DNA"/>
</dbReference>
<keyword evidence="2" id="KW-0449">Lipoprotein</keyword>
<dbReference type="RefSeq" id="WP_137335410.1">
    <property type="nucleotide sequence ID" value="NZ_CP040078.1"/>
</dbReference>